<evidence type="ECO:0000259" key="1">
    <source>
        <dbReference type="PROSITE" id="PS50994"/>
    </source>
</evidence>
<dbReference type="GO" id="GO:0003676">
    <property type="term" value="F:nucleic acid binding"/>
    <property type="evidence" value="ECO:0007669"/>
    <property type="project" value="InterPro"/>
</dbReference>
<organism evidence="2 3">
    <name type="scientific">Lithospermum erythrorhizon</name>
    <name type="common">Purple gromwell</name>
    <name type="synonym">Lithospermum officinale var. erythrorhizon</name>
    <dbReference type="NCBI Taxonomy" id="34254"/>
    <lineage>
        <taxon>Eukaryota</taxon>
        <taxon>Viridiplantae</taxon>
        <taxon>Streptophyta</taxon>
        <taxon>Embryophyta</taxon>
        <taxon>Tracheophyta</taxon>
        <taxon>Spermatophyta</taxon>
        <taxon>Magnoliopsida</taxon>
        <taxon>eudicotyledons</taxon>
        <taxon>Gunneridae</taxon>
        <taxon>Pentapetalae</taxon>
        <taxon>asterids</taxon>
        <taxon>lamiids</taxon>
        <taxon>Boraginales</taxon>
        <taxon>Boraginaceae</taxon>
        <taxon>Boraginoideae</taxon>
        <taxon>Lithospermeae</taxon>
        <taxon>Lithospermum</taxon>
    </lineage>
</organism>
<feature type="domain" description="Integrase catalytic" evidence="1">
    <location>
        <begin position="16"/>
        <end position="126"/>
    </location>
</feature>
<comment type="caution">
    <text evidence="2">The sequence shown here is derived from an EMBL/GenBank/DDBJ whole genome shotgun (WGS) entry which is preliminary data.</text>
</comment>
<evidence type="ECO:0000313" key="2">
    <source>
        <dbReference type="EMBL" id="GAA0140803.1"/>
    </source>
</evidence>
<evidence type="ECO:0000313" key="3">
    <source>
        <dbReference type="Proteomes" id="UP001454036"/>
    </source>
</evidence>
<gene>
    <name evidence="2" type="ORF">LIER_02090</name>
</gene>
<reference evidence="2 3" key="1">
    <citation type="submission" date="2024-01" db="EMBL/GenBank/DDBJ databases">
        <title>The complete chloroplast genome sequence of Lithospermum erythrorhizon: insights into the phylogenetic relationship among Boraginaceae species and the maternal lineages of purple gromwells.</title>
        <authorList>
            <person name="Okada T."/>
            <person name="Watanabe K."/>
        </authorList>
    </citation>
    <scope>NUCLEOTIDE SEQUENCE [LARGE SCALE GENOMIC DNA]</scope>
</reference>
<dbReference type="InterPro" id="IPR001584">
    <property type="entry name" value="Integrase_cat-core"/>
</dbReference>
<dbReference type="InterPro" id="IPR012337">
    <property type="entry name" value="RNaseH-like_sf"/>
</dbReference>
<keyword evidence="3" id="KW-1185">Reference proteome</keyword>
<dbReference type="AlphaFoldDB" id="A0AAV3NPF4"/>
<dbReference type="EMBL" id="BAABME010000220">
    <property type="protein sequence ID" value="GAA0140803.1"/>
    <property type="molecule type" value="Genomic_DNA"/>
</dbReference>
<dbReference type="Pfam" id="PF00665">
    <property type="entry name" value="rve"/>
    <property type="match status" value="1"/>
</dbReference>
<dbReference type="PROSITE" id="PS50994">
    <property type="entry name" value="INTEGRASE"/>
    <property type="match status" value="1"/>
</dbReference>
<dbReference type="Proteomes" id="UP001454036">
    <property type="component" value="Unassembled WGS sequence"/>
</dbReference>
<accession>A0AAV3NPF4</accession>
<name>A0AAV3NPF4_LITER</name>
<dbReference type="SUPFAM" id="SSF53098">
    <property type="entry name" value="Ribonuclease H-like"/>
    <property type="match status" value="1"/>
</dbReference>
<dbReference type="InterPro" id="IPR050951">
    <property type="entry name" value="Retrovirus_Pol_polyprotein"/>
</dbReference>
<dbReference type="GO" id="GO:0015074">
    <property type="term" value="P:DNA integration"/>
    <property type="evidence" value="ECO:0007669"/>
    <property type="project" value="InterPro"/>
</dbReference>
<protein>
    <recommendedName>
        <fullName evidence="1">Integrase catalytic domain-containing protein</fullName>
    </recommendedName>
</protein>
<dbReference type="PANTHER" id="PTHR37984">
    <property type="entry name" value="PROTEIN CBG26694"/>
    <property type="match status" value="1"/>
</dbReference>
<proteinExistence type="predicted"/>
<dbReference type="InterPro" id="IPR036397">
    <property type="entry name" value="RNaseH_sf"/>
</dbReference>
<sequence length="126" mass="14420">MKAVPEQHVAEITPVLYPVPFAMWGIDLVGQFVKPGTKYKYVVVSVDYFGKWVEAVSLRNTTTEEIEEFIWKIIFTRYGIPKILVSNNGPQFDASLLRDMCKCLRAKHRFASVCYLQANGQVEVMN</sequence>
<dbReference type="PANTHER" id="PTHR37984:SF5">
    <property type="entry name" value="PROTEIN NYNRIN-LIKE"/>
    <property type="match status" value="1"/>
</dbReference>
<dbReference type="Gene3D" id="3.30.420.10">
    <property type="entry name" value="Ribonuclease H-like superfamily/Ribonuclease H"/>
    <property type="match status" value="1"/>
</dbReference>